<dbReference type="EMBL" id="JARBHB010000012">
    <property type="protein sequence ID" value="KAJ8871938.1"/>
    <property type="molecule type" value="Genomic_DNA"/>
</dbReference>
<dbReference type="Proteomes" id="UP001159363">
    <property type="component" value="Chromosome 11"/>
</dbReference>
<keyword evidence="3" id="KW-1185">Reference proteome</keyword>
<protein>
    <recommendedName>
        <fullName evidence="1">PiggyBac transposable element-derived protein domain-containing protein</fullName>
    </recommendedName>
</protein>
<reference evidence="2 3" key="1">
    <citation type="submission" date="2023-02" db="EMBL/GenBank/DDBJ databases">
        <title>LHISI_Scaffold_Assembly.</title>
        <authorList>
            <person name="Stuart O.P."/>
            <person name="Cleave R."/>
            <person name="Magrath M.J.L."/>
            <person name="Mikheyev A.S."/>
        </authorList>
    </citation>
    <scope>NUCLEOTIDE SEQUENCE [LARGE SCALE GENOMIC DNA]</scope>
    <source>
        <strain evidence="2">Daus_M_001</strain>
        <tissue evidence="2">Leg muscle</tissue>
    </source>
</reference>
<accession>A0ABQ9GIT8</accession>
<sequence>MASCIWIKTTFDHQSTKIYQNMLDEIPQSITTRKAPLYDTVVIKNNETTLTMYQGKNNKNLLVLSTLHSNIYIGNVQKHLPETVYGVDVPEQMAIKYSVKAAYRSWQVQVFYNILDIVGINAWILFKQITGKQISWRVFLQKRSA</sequence>
<evidence type="ECO:0000313" key="3">
    <source>
        <dbReference type="Proteomes" id="UP001159363"/>
    </source>
</evidence>
<name>A0ABQ9GIT8_9NEOP</name>
<dbReference type="InterPro" id="IPR029526">
    <property type="entry name" value="PGBD"/>
</dbReference>
<comment type="caution">
    <text evidence="2">The sequence shown here is derived from an EMBL/GenBank/DDBJ whole genome shotgun (WGS) entry which is preliminary data.</text>
</comment>
<organism evidence="2 3">
    <name type="scientific">Dryococelus australis</name>
    <dbReference type="NCBI Taxonomy" id="614101"/>
    <lineage>
        <taxon>Eukaryota</taxon>
        <taxon>Metazoa</taxon>
        <taxon>Ecdysozoa</taxon>
        <taxon>Arthropoda</taxon>
        <taxon>Hexapoda</taxon>
        <taxon>Insecta</taxon>
        <taxon>Pterygota</taxon>
        <taxon>Neoptera</taxon>
        <taxon>Polyneoptera</taxon>
        <taxon>Phasmatodea</taxon>
        <taxon>Verophasmatodea</taxon>
        <taxon>Anareolatae</taxon>
        <taxon>Phasmatidae</taxon>
        <taxon>Eurycanthinae</taxon>
        <taxon>Dryococelus</taxon>
    </lineage>
</organism>
<evidence type="ECO:0000313" key="2">
    <source>
        <dbReference type="EMBL" id="KAJ8871938.1"/>
    </source>
</evidence>
<proteinExistence type="predicted"/>
<dbReference type="Pfam" id="PF13843">
    <property type="entry name" value="DDE_Tnp_1_7"/>
    <property type="match status" value="1"/>
</dbReference>
<feature type="domain" description="PiggyBac transposable element-derived protein" evidence="1">
    <location>
        <begin position="25"/>
        <end position="123"/>
    </location>
</feature>
<evidence type="ECO:0000259" key="1">
    <source>
        <dbReference type="Pfam" id="PF13843"/>
    </source>
</evidence>
<gene>
    <name evidence="2" type="ORF">PR048_028278</name>
</gene>